<keyword evidence="2" id="KW-1185">Reference proteome</keyword>
<sequence>MDPFLRTQCLNIFEDELKTPLGCAVIESLKSYGENVYMAFPIEKLRQNLEKNVYNSVDSFASDIKNSVKNSTRLFGAETEESLGLQTICHNILQNLSHLSNSGSGSILDSLEKISLILEGVLSDISDSHEEFINKIHTKMAKPTIRRDNTNVDISIFAENEIDLSELHEILKNPPTDKAIVDIVDILMHYELNYSSKDDELTIDLSNCEPYTVALLKKYVQENSLTPDPTDVKKENKSSE</sequence>
<protein>
    <recommendedName>
        <fullName evidence="3">NET domain-containing protein</fullName>
    </recommendedName>
</protein>
<reference evidence="1" key="1">
    <citation type="submission" date="2006-10" db="EMBL/GenBank/DDBJ databases">
        <authorList>
            <person name="Amadeo P."/>
            <person name="Zhao Q."/>
            <person name="Wortman J."/>
            <person name="Fraser-Liggett C."/>
            <person name="Carlton J."/>
        </authorList>
    </citation>
    <scope>NUCLEOTIDE SEQUENCE</scope>
    <source>
        <strain evidence="1">G3</strain>
    </source>
</reference>
<accession>A2FCW2</accession>
<dbReference type="EMBL" id="DS113723">
    <property type="protein sequence ID" value="EAX97248.1"/>
    <property type="molecule type" value="Genomic_DNA"/>
</dbReference>
<gene>
    <name evidence="1" type="ORF">TVAG_037550</name>
</gene>
<proteinExistence type="predicted"/>
<dbReference type="VEuPathDB" id="TrichDB:TVAGG3_0418340"/>
<dbReference type="SMR" id="A2FCW2"/>
<dbReference type="Proteomes" id="UP000001542">
    <property type="component" value="Unassembled WGS sequence"/>
</dbReference>
<dbReference type="InParanoid" id="A2FCW2"/>
<evidence type="ECO:0008006" key="3">
    <source>
        <dbReference type="Google" id="ProtNLM"/>
    </source>
</evidence>
<evidence type="ECO:0000313" key="2">
    <source>
        <dbReference type="Proteomes" id="UP000001542"/>
    </source>
</evidence>
<dbReference type="VEuPathDB" id="TrichDB:TVAG_037550"/>
<name>A2FCW2_TRIV3</name>
<reference evidence="1" key="2">
    <citation type="journal article" date="2007" name="Science">
        <title>Draft genome sequence of the sexually transmitted pathogen Trichomonas vaginalis.</title>
        <authorList>
            <person name="Carlton J.M."/>
            <person name="Hirt R.P."/>
            <person name="Silva J.C."/>
            <person name="Delcher A.L."/>
            <person name="Schatz M."/>
            <person name="Zhao Q."/>
            <person name="Wortman J.R."/>
            <person name="Bidwell S.L."/>
            <person name="Alsmark U.C.M."/>
            <person name="Besteiro S."/>
            <person name="Sicheritz-Ponten T."/>
            <person name="Noel C.J."/>
            <person name="Dacks J.B."/>
            <person name="Foster P.G."/>
            <person name="Simillion C."/>
            <person name="Van de Peer Y."/>
            <person name="Miranda-Saavedra D."/>
            <person name="Barton G.J."/>
            <person name="Westrop G.D."/>
            <person name="Mueller S."/>
            <person name="Dessi D."/>
            <person name="Fiori P.L."/>
            <person name="Ren Q."/>
            <person name="Paulsen I."/>
            <person name="Zhang H."/>
            <person name="Bastida-Corcuera F.D."/>
            <person name="Simoes-Barbosa A."/>
            <person name="Brown M.T."/>
            <person name="Hayes R.D."/>
            <person name="Mukherjee M."/>
            <person name="Okumura C.Y."/>
            <person name="Schneider R."/>
            <person name="Smith A.J."/>
            <person name="Vanacova S."/>
            <person name="Villalvazo M."/>
            <person name="Haas B.J."/>
            <person name="Pertea M."/>
            <person name="Feldblyum T.V."/>
            <person name="Utterback T.R."/>
            <person name="Shu C.L."/>
            <person name="Osoegawa K."/>
            <person name="de Jong P.J."/>
            <person name="Hrdy I."/>
            <person name="Horvathova L."/>
            <person name="Zubacova Z."/>
            <person name="Dolezal P."/>
            <person name="Malik S.B."/>
            <person name="Logsdon J.M. Jr."/>
            <person name="Henze K."/>
            <person name="Gupta A."/>
            <person name="Wang C.C."/>
            <person name="Dunne R.L."/>
            <person name="Upcroft J.A."/>
            <person name="Upcroft P."/>
            <person name="White O."/>
            <person name="Salzberg S.L."/>
            <person name="Tang P."/>
            <person name="Chiu C.-H."/>
            <person name="Lee Y.-S."/>
            <person name="Embley T.M."/>
            <person name="Coombs G.H."/>
            <person name="Mottram J.C."/>
            <person name="Tachezy J."/>
            <person name="Fraser-Liggett C.M."/>
            <person name="Johnson P.J."/>
        </authorList>
    </citation>
    <scope>NUCLEOTIDE SEQUENCE [LARGE SCALE GENOMIC DNA]</scope>
    <source>
        <strain evidence="1">G3</strain>
    </source>
</reference>
<dbReference type="AlphaFoldDB" id="A2FCW2"/>
<dbReference type="KEGG" id="tva:4755029"/>
<dbReference type="RefSeq" id="XP_001310178.1">
    <property type="nucleotide sequence ID" value="XM_001310177.1"/>
</dbReference>
<organism evidence="1 2">
    <name type="scientific">Trichomonas vaginalis (strain ATCC PRA-98 / G3)</name>
    <dbReference type="NCBI Taxonomy" id="412133"/>
    <lineage>
        <taxon>Eukaryota</taxon>
        <taxon>Metamonada</taxon>
        <taxon>Parabasalia</taxon>
        <taxon>Trichomonadida</taxon>
        <taxon>Trichomonadidae</taxon>
        <taxon>Trichomonas</taxon>
    </lineage>
</organism>
<evidence type="ECO:0000313" key="1">
    <source>
        <dbReference type="EMBL" id="EAX97248.1"/>
    </source>
</evidence>